<accession>A0ACC1MZD1</accession>
<name>A0ACC1MZD1_9HYPO</name>
<reference evidence="1" key="1">
    <citation type="submission" date="2022-08" db="EMBL/GenBank/DDBJ databases">
        <title>Genome Sequence of Lecanicillium fungicola.</title>
        <authorList>
            <person name="Buettner E."/>
        </authorList>
    </citation>
    <scope>NUCLEOTIDE SEQUENCE</scope>
    <source>
        <strain evidence="1">Babe33</strain>
    </source>
</reference>
<comment type="caution">
    <text evidence="1">The sequence shown here is derived from an EMBL/GenBank/DDBJ whole genome shotgun (WGS) entry which is preliminary data.</text>
</comment>
<gene>
    <name evidence="1" type="ORF">NQ176_g7288</name>
</gene>
<protein>
    <submittedName>
        <fullName evidence="1">Uncharacterized protein</fullName>
    </submittedName>
</protein>
<proteinExistence type="predicted"/>
<dbReference type="EMBL" id="JANJQO010001195">
    <property type="protein sequence ID" value="KAJ2972205.1"/>
    <property type="molecule type" value="Genomic_DNA"/>
</dbReference>
<dbReference type="Proteomes" id="UP001143910">
    <property type="component" value="Unassembled WGS sequence"/>
</dbReference>
<evidence type="ECO:0000313" key="1">
    <source>
        <dbReference type="EMBL" id="KAJ2972205.1"/>
    </source>
</evidence>
<sequence>MVSSKAIMYTNNLIVSVQNDKICTAFGIKIIATPEIVMIAKSAGYDSLFIDIEHTTLSLKDVSILCQSALAVGITPFVRVPWQCGNGFVQRVLDAGAMGVIFPHIYTVDEAREAIKICKYAPEGCRSLTAGLPQFCFQTLSPSITAPEANKSGSIVFIMIETRAALDSVDEIAALPGLGVLLVGANDLASDIGTLGDWEHPGFLAALRKVGNAAKTHNVIFGIAGLYHKPEIIETVVNEFGARWVVGGNDVGFLTSQAAANVKQMSLIQK</sequence>
<keyword evidence="2" id="KW-1185">Reference proteome</keyword>
<organism evidence="1 2">
    <name type="scientific">Zarea fungicola</name>
    <dbReference type="NCBI Taxonomy" id="93591"/>
    <lineage>
        <taxon>Eukaryota</taxon>
        <taxon>Fungi</taxon>
        <taxon>Dikarya</taxon>
        <taxon>Ascomycota</taxon>
        <taxon>Pezizomycotina</taxon>
        <taxon>Sordariomycetes</taxon>
        <taxon>Hypocreomycetidae</taxon>
        <taxon>Hypocreales</taxon>
        <taxon>Cordycipitaceae</taxon>
        <taxon>Zarea</taxon>
    </lineage>
</organism>
<evidence type="ECO:0000313" key="2">
    <source>
        <dbReference type="Proteomes" id="UP001143910"/>
    </source>
</evidence>